<dbReference type="RefSeq" id="XP_020430032.1">
    <property type="nucleotide sequence ID" value="XM_020579357.1"/>
</dbReference>
<dbReference type="InterPro" id="IPR036770">
    <property type="entry name" value="Ankyrin_rpt-contain_sf"/>
</dbReference>
<evidence type="ECO:0008006" key="3">
    <source>
        <dbReference type="Google" id="ProtNLM"/>
    </source>
</evidence>
<dbReference type="InterPro" id="IPR052050">
    <property type="entry name" value="SecEffector_AnkRepeat"/>
</dbReference>
<reference evidence="1 2" key="1">
    <citation type="journal article" date="2011" name="Genome Res.">
        <title>Phylogeny-wide analysis of social amoeba genomes highlights ancient origins for complex intercellular communication.</title>
        <authorList>
            <person name="Heidel A.J."/>
            <person name="Lawal H.M."/>
            <person name="Felder M."/>
            <person name="Schilde C."/>
            <person name="Helps N.R."/>
            <person name="Tunggal B."/>
            <person name="Rivero F."/>
            <person name="John U."/>
            <person name="Schleicher M."/>
            <person name="Eichinger L."/>
            <person name="Platzer M."/>
            <person name="Noegel A.A."/>
            <person name="Schaap P."/>
            <person name="Gloeckner G."/>
        </authorList>
    </citation>
    <scope>NUCLEOTIDE SEQUENCE [LARGE SCALE GENOMIC DNA]</scope>
    <source>
        <strain evidence="2">ATCC 26659 / Pp 5 / PN500</strain>
    </source>
</reference>
<dbReference type="SMART" id="SM00248">
    <property type="entry name" value="ANK"/>
    <property type="match status" value="8"/>
</dbReference>
<dbReference type="Pfam" id="PF12796">
    <property type="entry name" value="Ank_2"/>
    <property type="match status" value="2"/>
</dbReference>
<dbReference type="EMBL" id="ADBJ01000038">
    <property type="protein sequence ID" value="EFA77904.1"/>
    <property type="molecule type" value="Genomic_DNA"/>
</dbReference>
<accession>D3BJ24</accession>
<dbReference type="Gene3D" id="1.25.40.20">
    <property type="entry name" value="Ankyrin repeat-containing domain"/>
    <property type="match status" value="4"/>
</dbReference>
<name>D3BJ24_HETP5</name>
<dbReference type="InParanoid" id="D3BJ24"/>
<dbReference type="PANTHER" id="PTHR46586:SF3">
    <property type="entry name" value="ANKYRIN REPEAT-CONTAINING PROTEIN"/>
    <property type="match status" value="1"/>
</dbReference>
<evidence type="ECO:0000313" key="1">
    <source>
        <dbReference type="EMBL" id="EFA77904.1"/>
    </source>
</evidence>
<keyword evidence="2" id="KW-1185">Reference proteome</keyword>
<dbReference type="SUPFAM" id="SSF140860">
    <property type="entry name" value="Pseudo ankyrin repeat-like"/>
    <property type="match status" value="1"/>
</dbReference>
<sequence length="663" mass="76529">MNKDIFIKLFNNYVVNQIVFRYVRIINLRGSSDNRHKSYRWSDVLKLPHMMASHGYLTQLESYFNENAVSNNCEYKSFKNAIISSHIDIVRYMLDQLHIDIRKTKDRISTYHVTKLLNCASKYGRLKIIRYLCDHSQQFKWDYYEAMTRAPLSGDFEVLKYMVEKVNQLQSKLIDYSRYKKTVFDNAAFVGRINMIEWLEVNRAQDKPVSKILFSAIKGNQVETVQYLLKDNNIELTIPREITEDAIKRNHLEVLRVLPSSFVSYGESACQLAIDTGNLELVKLIHNNNTTATRSFETASLKGSIDIVKWLFESQVGECTPSAFECACSSGNMELVNYLIDKVQIRNAHLAVQNAIVNGNLELVKLLNVLLHDNFKDSMDLAAENGQLEILSWLNENRKDLNCTTLAMDRAVINNHFNVVRWLYLNRTEGCTRRAIDYAAENGCLDIIQLLNENYSMGFSDYAVEKAAENGHLDVVQWLSDNSTNEIPTRALINSVRNGHTEVVKYLYPITGQTFIHLIDIAASRNFLEIVQYLDENNETCSTDAMDNAAGNGHLDVLQWFHENRSEGCTGYALYKAFINQDNLTVVEWLYKNRSECKNLLGHHHTLITPIISNNQFDKLQWILDRVNIPLNSLQLYRKMSKYPETTEIIDHHLLKQKQTKNP</sequence>
<evidence type="ECO:0000313" key="2">
    <source>
        <dbReference type="Proteomes" id="UP000001396"/>
    </source>
</evidence>
<dbReference type="AlphaFoldDB" id="D3BJ24"/>
<dbReference type="Proteomes" id="UP000001396">
    <property type="component" value="Unassembled WGS sequence"/>
</dbReference>
<dbReference type="SUPFAM" id="SSF48403">
    <property type="entry name" value="Ankyrin repeat"/>
    <property type="match status" value="2"/>
</dbReference>
<proteinExistence type="predicted"/>
<gene>
    <name evidence="1" type="ORF">PPL_08543</name>
</gene>
<comment type="caution">
    <text evidence="1">The sequence shown here is derived from an EMBL/GenBank/DDBJ whole genome shotgun (WGS) entry which is preliminary data.</text>
</comment>
<dbReference type="Pfam" id="PF13637">
    <property type="entry name" value="Ank_4"/>
    <property type="match status" value="1"/>
</dbReference>
<organism evidence="1 2">
    <name type="scientific">Heterostelium pallidum (strain ATCC 26659 / Pp 5 / PN500)</name>
    <name type="common">Cellular slime mold</name>
    <name type="synonym">Polysphondylium pallidum</name>
    <dbReference type="NCBI Taxonomy" id="670386"/>
    <lineage>
        <taxon>Eukaryota</taxon>
        <taxon>Amoebozoa</taxon>
        <taxon>Evosea</taxon>
        <taxon>Eumycetozoa</taxon>
        <taxon>Dictyostelia</taxon>
        <taxon>Acytosteliales</taxon>
        <taxon>Acytosteliaceae</taxon>
        <taxon>Heterostelium</taxon>
    </lineage>
</organism>
<dbReference type="GeneID" id="31364022"/>
<dbReference type="InterPro" id="IPR002110">
    <property type="entry name" value="Ankyrin_rpt"/>
</dbReference>
<protein>
    <recommendedName>
        <fullName evidence="3">Ankyrin repeat protein</fullName>
    </recommendedName>
</protein>
<dbReference type="PANTHER" id="PTHR46586">
    <property type="entry name" value="ANKYRIN REPEAT-CONTAINING PROTEIN"/>
    <property type="match status" value="1"/>
</dbReference>